<dbReference type="RefSeq" id="XP_039141429.1">
    <property type="nucleotide sequence ID" value="XM_039285495.1"/>
</dbReference>
<dbReference type="InterPro" id="IPR008979">
    <property type="entry name" value="Galactose-bd-like_sf"/>
</dbReference>
<organism evidence="3 4">
    <name type="scientific">Dioscorea cayennensis subsp. rotundata</name>
    <name type="common">White Guinea yam</name>
    <name type="synonym">Dioscorea rotundata</name>
    <dbReference type="NCBI Taxonomy" id="55577"/>
    <lineage>
        <taxon>Eukaryota</taxon>
        <taxon>Viridiplantae</taxon>
        <taxon>Streptophyta</taxon>
        <taxon>Embryophyta</taxon>
        <taxon>Tracheophyta</taxon>
        <taxon>Spermatophyta</taxon>
        <taxon>Magnoliopsida</taxon>
        <taxon>Liliopsida</taxon>
        <taxon>Dioscoreales</taxon>
        <taxon>Dioscoreaceae</taxon>
        <taxon>Dioscorea</taxon>
    </lineage>
</organism>
<dbReference type="Proteomes" id="UP001515500">
    <property type="component" value="Chromosome 16"/>
</dbReference>
<name>A0AB40CPZ6_DIOCR</name>
<feature type="compositionally biased region" description="Polar residues" evidence="2">
    <location>
        <begin position="1413"/>
        <end position="1432"/>
    </location>
</feature>
<accession>A0AB40CPZ6</accession>
<feature type="compositionally biased region" description="Polar residues" evidence="2">
    <location>
        <begin position="2062"/>
        <end position="2078"/>
    </location>
</feature>
<evidence type="ECO:0000256" key="1">
    <source>
        <dbReference type="SAM" id="Coils"/>
    </source>
</evidence>
<dbReference type="InterPro" id="IPR016024">
    <property type="entry name" value="ARM-type_fold"/>
</dbReference>
<dbReference type="PANTHER" id="PTHR35833">
    <property type="entry name" value="GALACTOSE-BINDING DOMAIN-LIKE, ARMADILLO-TYPE FOLD PROTEIN-RELATED"/>
    <property type="match status" value="1"/>
</dbReference>
<keyword evidence="1" id="KW-0175">Coiled coil</keyword>
<feature type="compositionally biased region" description="Basic and acidic residues" evidence="2">
    <location>
        <begin position="2024"/>
        <end position="2043"/>
    </location>
</feature>
<dbReference type="PANTHER" id="PTHR35833:SF1">
    <property type="entry name" value="GALACTOSE-BINDING DOMAIN-CONTAINING PROTEIN"/>
    <property type="match status" value="1"/>
</dbReference>
<feature type="region of interest" description="Disordered" evidence="2">
    <location>
        <begin position="1997"/>
        <end position="2170"/>
    </location>
</feature>
<dbReference type="GeneID" id="120278766"/>
<dbReference type="SUPFAM" id="SSF49785">
    <property type="entry name" value="Galactose-binding domain-like"/>
    <property type="match status" value="1"/>
</dbReference>
<proteinExistence type="predicted"/>
<evidence type="ECO:0000313" key="3">
    <source>
        <dbReference type="Proteomes" id="UP001515500"/>
    </source>
</evidence>
<keyword evidence="3" id="KW-1185">Reference proteome</keyword>
<feature type="compositionally biased region" description="Basic and acidic residues" evidence="2">
    <location>
        <begin position="2098"/>
        <end position="2120"/>
    </location>
</feature>
<reference evidence="4" key="1">
    <citation type="submission" date="2025-08" db="UniProtKB">
        <authorList>
            <consortium name="RefSeq"/>
        </authorList>
    </citation>
    <scope>IDENTIFICATION</scope>
</reference>
<evidence type="ECO:0000313" key="4">
    <source>
        <dbReference type="RefSeq" id="XP_039141429.1"/>
    </source>
</evidence>
<sequence>MEVELEPRVKPLGFKIKAMSRESPAQKAAHVLDPDLRSHWSTGTNTKEWILLELDEPCLLSQIRIYNKSVLEWEITAGLRYKPESFIKVRPRCESPRREVMYPMNYTPCRYVRISCLRGNPIAIFFIQLIGVSVAGLEPEFQPVVNYLLPHIISHKHETHDMHLQLLQDITNRLLVFLPQLETDLTNFTDTAESSIRYLAMLVGPFYPILRIVNEREAAKTLVNSSDSDIFRNNQISTLMVSSNFEAQPRRSRSPSHFTQTASSSIAFRPDAVIMLLRKAYKDFHLGIVCRLASRALQKLVEPGTSLEEYPATDLATSGVSDELAKVDSLGHLPLMDYSSLFGEEFKILDDRYDTSYLNVLDIASVEEGILHVLYACASQPDLCCKLADTNFDLWSTLPLVQALLPALRPPISSPPDQVDDSLWQWKHPFVQQALTQIVAMASSSAYRPLLHACAGYLSSFMSSHAKTACVLIDLCCGPLSPWISTVTAKVDLAVELLEDLLGIIQGARQSTSRARAALKYTILALSGHMDDVLAKYKEFKHKLLFLLEMLEPFLDPAITAMNNTIAFGDVSGVFLEKQERTCVIALNIIRTALLRPAVLPSLESEWRRGSVAPSILLTVLGPHIQLPPEIDLCKCSASKIVDQETSLLPSNSSQHSYGDPSKSCSLDEFDRKNEVSEATTKIDVYEDANYLFAPRELKSMALTSVGNYFIGNCPDKTSAELIHDTAEKVSGDQLQNALTLDNGFYVKYFNLQADYLQVVNYQDCEARASEYQHLAMDLSAQYDINPESHDAVIDALLLAAECYVNPFFMMSFRPASKSINQMKNIKYKMNQNDDVVELKKVFERYNNGLEQVAHLESKRDKTVLHILLQAARLDEEYERNMSKGELHTYDYKGNEQCIDISPFDIQSLDAVTLVRQNQYLLCQFVMKQLRRERCSHEVLLQSLLFLLHSATELSCPPEDVVDIILCSAENLNMLITSLYDQLKEGKTHLDTEKLRGTQRHWVLLQRLVTASSGSVEGTDFISHTRNGFQYRSLVPPSSWIQKISKFSDCPFALARFLGWMAVSRHAQQYLKDRLFLVSDLSQLSSLLSIFADDLALVGNVKDQKLEILSAEQSNTKQYLQVGKELGPSDHSDSEDSFHILYPDLHKFFPKMKNQFHLFGESILGAVGMQLKCFPSNALPDVLCWFSDLCLSLYPEPKKDSLPILNQADCLKGHVSMNVKAILLYILESIVGEHMEAMLPEMPRVAQILISICRSSYCDVPFLDSVLCLLRPLISYFLRKVTFDEKLLTDVVSGSDFDLENFKELFEFLRLKEENQDSLRGKEIQGSLMIFTLGSLFCDLSFRRKSEVLQSLLSWVDFSTSEPTSSFYNYLHAFQKVTDSCNVLLAQSIESFGISILVEKQLSSEIDTTLNVGGNSTGPSGFQRNAGQSSLSKSDRKGSNGGKTGFFDQGVHCLSPDEMYKLFGHLELLISKLIPSVEICWSLHCKLAMKLTFALAKCFMYSTCLASIIQATKKDSDGDGGEICLSESRDLLSRHWVVALEGLSKFIVAIQQNRNWQAASAMIEYLLRLPQDFSLDCVIGNVCSVIKSFCCHAPRFSWRLQSDKWLLSLFTRGIGNIDGNEGSVVNLFHAMLGHSEPEQRAVALQHLGRIIGLSTNDEMARVFYRLRQSLVGADSDISIPESFLSILVSTTWDLVATLALTDSSLLLRRHAMALLSGYIPFAKRGQLQSFLIASNTIIRGIGRFSHSMEEVHLTRLSLCLLASVCLYSPAEDIALIPESVWENLESMGMSRSGELDLMEKNLCSALCKIRNEPVDAKEVLKGALSSSSTAKQIDPNFEGTRQTILQVLSSLTSVQSYFDFFSKKIEQDVQELEEAEIEMELLQKEKAMEEVSASSKLETAESHEITYDLEDNNRLQKIKDEIQSLEKAKIREEIVGRRQKKLLMRRARQKFLEEAALKEMKLLQDLDRERASELEHEIERERSLELERAKTRELQYNLDMERERQTQRELQREIEQVESGIRPSRRDFSSNTTRPRERYRESGRPGQEGSLRASSRGHEGGSSAQAATSGPNMTSQAPTVVLAGARSFSGQLPTILQPRDRAEERSGGYDDNLEGSRDSGDTGSVGDPELSSAFDGFGSASRHGSRGGKSRQVTDRRDRDGRGKWERKHN</sequence>
<feature type="coiled-coil region" evidence="1">
    <location>
        <begin position="1858"/>
        <end position="1935"/>
    </location>
</feature>
<gene>
    <name evidence="4" type="primary">LOC120278766</name>
</gene>
<feature type="region of interest" description="Disordered" evidence="2">
    <location>
        <begin position="1413"/>
        <end position="1440"/>
    </location>
</feature>
<feature type="compositionally biased region" description="Basic and acidic residues" evidence="2">
    <location>
        <begin position="1997"/>
        <end position="2015"/>
    </location>
</feature>
<dbReference type="SUPFAM" id="SSF48371">
    <property type="entry name" value="ARM repeat"/>
    <property type="match status" value="1"/>
</dbReference>
<evidence type="ECO:0000256" key="2">
    <source>
        <dbReference type="SAM" id="MobiDB-lite"/>
    </source>
</evidence>
<protein>
    <submittedName>
        <fullName evidence="4">Uncharacterized protein LOC120278766</fullName>
    </submittedName>
</protein>
<dbReference type="Gene3D" id="2.60.120.260">
    <property type="entry name" value="Galactose-binding domain-like"/>
    <property type="match status" value="1"/>
</dbReference>
<feature type="compositionally biased region" description="Basic and acidic residues" evidence="2">
    <location>
        <begin position="2152"/>
        <end position="2164"/>
    </location>
</feature>